<protein>
    <submittedName>
        <fullName evidence="1">Uncharacterized protein</fullName>
    </submittedName>
</protein>
<name>A0A6M2F9J8_9ROSI</name>
<accession>A0A6M2F9J8</accession>
<dbReference type="EMBL" id="GILB01013790">
    <property type="protein sequence ID" value="NUU94123.1"/>
    <property type="molecule type" value="Transcribed_RNA"/>
</dbReference>
<dbReference type="AlphaFoldDB" id="A0A6M2F9J8"/>
<proteinExistence type="predicted"/>
<sequence length="151" mass="17205">MLQYRTMIISPCNGPKTQFEVLFFFPSRKYNNATLLHMLPRSSVVRALPRQNNNKGGEVESSIQHPGYGHTCKINLQFLILLYPQANCQHRLYGKSDHSFFVPEEYSKAFIIVGGAPQAPLLICSKMLQSYNKIGNIYLVSSSFHNFFVDV</sequence>
<evidence type="ECO:0000313" key="1">
    <source>
        <dbReference type="EMBL" id="NUU94123.1"/>
    </source>
</evidence>
<reference evidence="1" key="1">
    <citation type="submission" date="2020-03" db="EMBL/GenBank/DDBJ databases">
        <authorList>
            <person name="Zhang R."/>
        </authorList>
    </citation>
    <scope>NUCLEOTIDE SEQUENCE</scope>
</reference>
<organism evidence="1">
    <name type="scientific">Populus davidiana</name>
    <dbReference type="NCBI Taxonomy" id="266767"/>
    <lineage>
        <taxon>Eukaryota</taxon>
        <taxon>Viridiplantae</taxon>
        <taxon>Streptophyta</taxon>
        <taxon>Embryophyta</taxon>
        <taxon>Tracheophyta</taxon>
        <taxon>Spermatophyta</taxon>
        <taxon>Magnoliopsida</taxon>
        <taxon>eudicotyledons</taxon>
        <taxon>Gunneridae</taxon>
        <taxon>Pentapetalae</taxon>
        <taxon>rosids</taxon>
        <taxon>fabids</taxon>
        <taxon>Malpighiales</taxon>
        <taxon>Salicaceae</taxon>
        <taxon>Saliceae</taxon>
        <taxon>Populus</taxon>
    </lineage>
</organism>